<feature type="compositionally biased region" description="Acidic residues" evidence="1">
    <location>
        <begin position="80"/>
        <end position="89"/>
    </location>
</feature>
<dbReference type="Proteomes" id="UP000248817">
    <property type="component" value="Unassembled WGS sequence"/>
</dbReference>
<name>A0A2V5I1S0_9EURO</name>
<proteinExistence type="predicted"/>
<keyword evidence="3" id="KW-1185">Reference proteome</keyword>
<organism evidence="2 3">
    <name type="scientific">Aspergillus indologenus CBS 114.80</name>
    <dbReference type="NCBI Taxonomy" id="1450541"/>
    <lineage>
        <taxon>Eukaryota</taxon>
        <taxon>Fungi</taxon>
        <taxon>Dikarya</taxon>
        <taxon>Ascomycota</taxon>
        <taxon>Pezizomycotina</taxon>
        <taxon>Eurotiomycetes</taxon>
        <taxon>Eurotiomycetidae</taxon>
        <taxon>Eurotiales</taxon>
        <taxon>Aspergillaceae</taxon>
        <taxon>Aspergillus</taxon>
        <taxon>Aspergillus subgen. Circumdati</taxon>
    </lineage>
</organism>
<feature type="region of interest" description="Disordered" evidence="1">
    <location>
        <begin position="1"/>
        <end position="108"/>
    </location>
</feature>
<accession>A0A2V5I1S0</accession>
<dbReference type="AlphaFoldDB" id="A0A2V5I1S0"/>
<protein>
    <submittedName>
        <fullName evidence="2">Uncharacterized protein</fullName>
    </submittedName>
</protein>
<dbReference type="EMBL" id="KZ825554">
    <property type="protein sequence ID" value="PYI28174.1"/>
    <property type="molecule type" value="Genomic_DNA"/>
</dbReference>
<evidence type="ECO:0000313" key="2">
    <source>
        <dbReference type="EMBL" id="PYI28174.1"/>
    </source>
</evidence>
<evidence type="ECO:0000313" key="3">
    <source>
        <dbReference type="Proteomes" id="UP000248817"/>
    </source>
</evidence>
<gene>
    <name evidence="2" type="ORF">BP00DRAFT_497555</name>
</gene>
<sequence length="181" mass="19961">MASPPGTDVPSMGATQCSRGALLPGADAMDMEKDKETTPTPNAMDIEKDKGTTPTPKSPNAMELDRDQTATSQTQREQELSSEVEEVDVPDPVIDLTADEEDDPENESIWHSNKFFNNPEAMASVFIDSPSIDRLSEENFASFQKFFNIPKGSQLGRNPRDEIPIPGMKLPARAFQAFNVW</sequence>
<feature type="compositionally biased region" description="Acidic residues" evidence="1">
    <location>
        <begin position="97"/>
        <end position="106"/>
    </location>
</feature>
<reference evidence="2 3" key="1">
    <citation type="submission" date="2018-02" db="EMBL/GenBank/DDBJ databases">
        <title>The genomes of Aspergillus section Nigri reveals drivers in fungal speciation.</title>
        <authorList>
            <consortium name="DOE Joint Genome Institute"/>
            <person name="Vesth T.C."/>
            <person name="Nybo J."/>
            <person name="Theobald S."/>
            <person name="Brandl J."/>
            <person name="Frisvad J.C."/>
            <person name="Nielsen K.F."/>
            <person name="Lyhne E.K."/>
            <person name="Kogle M.E."/>
            <person name="Kuo A."/>
            <person name="Riley R."/>
            <person name="Clum A."/>
            <person name="Nolan M."/>
            <person name="Lipzen A."/>
            <person name="Salamov A."/>
            <person name="Henrissat B."/>
            <person name="Wiebenga A."/>
            <person name="De vries R.P."/>
            <person name="Grigoriev I.V."/>
            <person name="Mortensen U.H."/>
            <person name="Andersen M.R."/>
            <person name="Baker S.E."/>
        </authorList>
    </citation>
    <scope>NUCLEOTIDE SEQUENCE [LARGE SCALE GENOMIC DNA]</scope>
    <source>
        <strain evidence="2 3">CBS 114.80</strain>
    </source>
</reference>
<evidence type="ECO:0000256" key="1">
    <source>
        <dbReference type="SAM" id="MobiDB-lite"/>
    </source>
</evidence>